<evidence type="ECO:0000256" key="9">
    <source>
        <dbReference type="SAM" id="MobiDB-lite"/>
    </source>
</evidence>
<evidence type="ECO:0000313" key="12">
    <source>
        <dbReference type="EMBL" id="PQL95576.1"/>
    </source>
</evidence>
<gene>
    <name evidence="12" type="ORF">C4S77_01930</name>
</gene>
<sequence length="820" mass="93334">MRNSQLKFRYIILFFLFAPTLLFSQKIKVTGIVTQSGNGTPIPYSSVSLTNTNNETLVFGQLTDNKGKFTLEVPPGEYNITVDQAGYESYFDQKNLLVNTFLGKLSMEPSGNVKDIDAIVIQGTKPIYKVELDKKVYDVSQDLTAKTGTLSDVMQNVPSVSVDVEGTVSLRGNENVKILIDGKPSAMLGINDTAEALKSISAAMVDKIEVVTNASARYEASGTAGIINIITKKNVKKGLTGNFQVLGGTPQLYGTNVNLGYGKEKWNWFANAGFRYGKNNGNVKNQYTGYDTNGLQDEYSEQNSKRNRERTSFNANTGFNFDFDKNNSLSTSIGYKYNISNYLSTTYYNNTYFPSLLQTFSERKERQNRNNYGIDGNLNFTHKFSKKNNTLTVDGTFNYSVDDSDSNIFDKKLGKNKNNNTQTGFMLKSDYVLPFKEGSQLEAGVRTDFSKIKTDFSLDELTSGNTHWINNPEYTDKTNYEENILSAYLQYGNKWGNFSFLAGLREETSFIIVQSEKSQSDTHKNYTDLFPTLHLNYDVTEKSQIQLSYSRRINRPKSRMLVSYKNLSDDKNTFSGNPDLDPSYTNSFELGYNIQYRVWGITPSIYYQRTEDPFQKVTISDPLGNLNTSPINLGHENRYGGELSYTINPYKWWRIFGDVNLFQYKNYGSHTFQKLDPITQTSTSITENLNKSGFTWQTRLNMTVKFPENFNFQLQGNYMAPNKSGQNKNKETFGMDLGLSKDILKGQGTILFNVQDVFKSRKRKTDTWGADFYRYSEMQWRPRQFTISFTYRINKENAKKGKKNRQENSIGNSLDDDMGM</sequence>
<dbReference type="InterPro" id="IPR008969">
    <property type="entry name" value="CarboxyPept-like_regulatory"/>
</dbReference>
<dbReference type="OrthoDB" id="8764943at2"/>
<name>A0A2S8AH22_9FLAO</name>
<evidence type="ECO:0000256" key="5">
    <source>
        <dbReference type="ARBA" id="ARBA00022729"/>
    </source>
</evidence>
<dbReference type="RefSeq" id="WP_105245656.1">
    <property type="nucleotide sequence ID" value="NZ_PSZM01000001.1"/>
</dbReference>
<protein>
    <recommendedName>
        <fullName evidence="14">TonB-dependent receptor</fullName>
    </recommendedName>
</protein>
<dbReference type="InterPro" id="IPR041700">
    <property type="entry name" value="OMP_b-brl_3"/>
</dbReference>
<dbReference type="AlphaFoldDB" id="A0A2S8AH22"/>
<evidence type="ECO:0000259" key="11">
    <source>
        <dbReference type="Pfam" id="PF14905"/>
    </source>
</evidence>
<comment type="similarity">
    <text evidence="8">Belongs to the TonB-dependent receptor family.</text>
</comment>
<dbReference type="GO" id="GO:0015344">
    <property type="term" value="F:siderophore uptake transmembrane transporter activity"/>
    <property type="evidence" value="ECO:0007669"/>
    <property type="project" value="TreeGrafter"/>
</dbReference>
<evidence type="ECO:0000259" key="10">
    <source>
        <dbReference type="Pfam" id="PF07715"/>
    </source>
</evidence>
<proteinExistence type="inferred from homology"/>
<dbReference type="InterPro" id="IPR037066">
    <property type="entry name" value="Plug_dom_sf"/>
</dbReference>
<dbReference type="Gene3D" id="2.60.40.1120">
    <property type="entry name" value="Carboxypeptidase-like, regulatory domain"/>
    <property type="match status" value="1"/>
</dbReference>
<dbReference type="EMBL" id="PSZM01000001">
    <property type="protein sequence ID" value="PQL95576.1"/>
    <property type="molecule type" value="Genomic_DNA"/>
</dbReference>
<keyword evidence="13" id="KW-1185">Reference proteome</keyword>
<accession>A0A2S8AH22</accession>
<evidence type="ECO:0008006" key="14">
    <source>
        <dbReference type="Google" id="ProtNLM"/>
    </source>
</evidence>
<dbReference type="InterPro" id="IPR036942">
    <property type="entry name" value="Beta-barrel_TonB_sf"/>
</dbReference>
<feature type="domain" description="TonB-dependent receptor plug" evidence="10">
    <location>
        <begin position="144"/>
        <end position="226"/>
    </location>
</feature>
<organism evidence="12 13">
    <name type="scientific">Apibacter adventoris</name>
    <dbReference type="NCBI Taxonomy" id="1679466"/>
    <lineage>
        <taxon>Bacteria</taxon>
        <taxon>Pseudomonadati</taxon>
        <taxon>Bacteroidota</taxon>
        <taxon>Flavobacteriia</taxon>
        <taxon>Flavobacteriales</taxon>
        <taxon>Weeksellaceae</taxon>
        <taxon>Apibacter</taxon>
    </lineage>
</organism>
<reference evidence="12 13" key="1">
    <citation type="submission" date="2018-02" db="EMBL/GenBank/DDBJ databases">
        <title>Genome sequences of Apibacter spp., gut symbionts of Asian honey bees.</title>
        <authorList>
            <person name="Kwong W.K."/>
            <person name="Steele M.I."/>
            <person name="Moran N.A."/>
        </authorList>
    </citation>
    <scope>NUCLEOTIDE SEQUENCE [LARGE SCALE GENOMIC DNA]</scope>
    <source>
        <strain evidence="13">wkB301</strain>
    </source>
</reference>
<evidence type="ECO:0000256" key="6">
    <source>
        <dbReference type="ARBA" id="ARBA00023136"/>
    </source>
</evidence>
<evidence type="ECO:0000256" key="1">
    <source>
        <dbReference type="ARBA" id="ARBA00004571"/>
    </source>
</evidence>
<dbReference type="InterPro" id="IPR012910">
    <property type="entry name" value="Plug_dom"/>
</dbReference>
<dbReference type="SUPFAM" id="SSF56935">
    <property type="entry name" value="Porins"/>
    <property type="match status" value="1"/>
</dbReference>
<feature type="domain" description="Outer membrane protein beta-barrel" evidence="11">
    <location>
        <begin position="382"/>
        <end position="791"/>
    </location>
</feature>
<dbReference type="Pfam" id="PF14905">
    <property type="entry name" value="OMP_b-brl_3"/>
    <property type="match status" value="1"/>
</dbReference>
<feature type="region of interest" description="Disordered" evidence="9">
    <location>
        <begin position="798"/>
        <end position="820"/>
    </location>
</feature>
<keyword evidence="3 8" id="KW-1134">Transmembrane beta strand</keyword>
<dbReference type="PANTHER" id="PTHR30069">
    <property type="entry name" value="TONB-DEPENDENT OUTER MEMBRANE RECEPTOR"/>
    <property type="match status" value="1"/>
</dbReference>
<dbReference type="GO" id="GO:0044718">
    <property type="term" value="P:siderophore transmembrane transport"/>
    <property type="evidence" value="ECO:0007669"/>
    <property type="project" value="TreeGrafter"/>
</dbReference>
<keyword evidence="6 8" id="KW-0472">Membrane</keyword>
<dbReference type="Pfam" id="PF13620">
    <property type="entry name" value="CarboxypepD_reg"/>
    <property type="match status" value="1"/>
</dbReference>
<comment type="subcellular location">
    <subcellularLocation>
        <location evidence="1 8">Cell outer membrane</location>
        <topology evidence="1 8">Multi-pass membrane protein</topology>
    </subcellularLocation>
</comment>
<keyword evidence="7 8" id="KW-0998">Cell outer membrane</keyword>
<dbReference type="Proteomes" id="UP000238042">
    <property type="component" value="Unassembled WGS sequence"/>
</dbReference>
<evidence type="ECO:0000313" key="13">
    <source>
        <dbReference type="Proteomes" id="UP000238042"/>
    </source>
</evidence>
<dbReference type="PANTHER" id="PTHR30069:SF29">
    <property type="entry name" value="HEMOGLOBIN AND HEMOGLOBIN-HAPTOGLOBIN-BINDING PROTEIN 1-RELATED"/>
    <property type="match status" value="1"/>
</dbReference>
<dbReference type="Gene3D" id="2.40.170.20">
    <property type="entry name" value="TonB-dependent receptor, beta-barrel domain"/>
    <property type="match status" value="1"/>
</dbReference>
<keyword evidence="4 8" id="KW-0812">Transmembrane</keyword>
<evidence type="ECO:0000256" key="3">
    <source>
        <dbReference type="ARBA" id="ARBA00022452"/>
    </source>
</evidence>
<dbReference type="PROSITE" id="PS52016">
    <property type="entry name" value="TONB_DEPENDENT_REC_3"/>
    <property type="match status" value="1"/>
</dbReference>
<keyword evidence="2 8" id="KW-0813">Transport</keyword>
<evidence type="ECO:0000256" key="7">
    <source>
        <dbReference type="ARBA" id="ARBA00023237"/>
    </source>
</evidence>
<dbReference type="GO" id="GO:0009279">
    <property type="term" value="C:cell outer membrane"/>
    <property type="evidence" value="ECO:0007669"/>
    <property type="project" value="UniProtKB-SubCell"/>
</dbReference>
<dbReference type="Gene3D" id="2.170.130.10">
    <property type="entry name" value="TonB-dependent receptor, plug domain"/>
    <property type="match status" value="1"/>
</dbReference>
<keyword evidence="5" id="KW-0732">Signal</keyword>
<comment type="caution">
    <text evidence="12">The sequence shown here is derived from an EMBL/GenBank/DDBJ whole genome shotgun (WGS) entry which is preliminary data.</text>
</comment>
<dbReference type="SUPFAM" id="SSF49464">
    <property type="entry name" value="Carboxypeptidase regulatory domain-like"/>
    <property type="match status" value="1"/>
</dbReference>
<dbReference type="Pfam" id="PF07715">
    <property type="entry name" value="Plug"/>
    <property type="match status" value="1"/>
</dbReference>
<dbReference type="InterPro" id="IPR039426">
    <property type="entry name" value="TonB-dep_rcpt-like"/>
</dbReference>
<evidence type="ECO:0000256" key="2">
    <source>
        <dbReference type="ARBA" id="ARBA00022448"/>
    </source>
</evidence>
<evidence type="ECO:0000256" key="4">
    <source>
        <dbReference type="ARBA" id="ARBA00022692"/>
    </source>
</evidence>
<evidence type="ECO:0000256" key="8">
    <source>
        <dbReference type="PROSITE-ProRule" id="PRU01360"/>
    </source>
</evidence>